<dbReference type="SUPFAM" id="SSF53187">
    <property type="entry name" value="Zn-dependent exopeptidases"/>
    <property type="match status" value="1"/>
</dbReference>
<dbReference type="RefSeq" id="WP_115170800.1">
    <property type="nucleotide sequence ID" value="NZ_UGYW01000002.1"/>
</dbReference>
<accession>A0A380CMK3</accession>
<evidence type="ECO:0000256" key="2">
    <source>
        <dbReference type="ARBA" id="ARBA00022670"/>
    </source>
</evidence>
<gene>
    <name evidence="8" type="ORF">NCTC11388_03185</name>
</gene>
<dbReference type="GO" id="GO:0046872">
    <property type="term" value="F:metal ion binding"/>
    <property type="evidence" value="ECO:0007669"/>
    <property type="project" value="UniProtKB-KW"/>
</dbReference>
<organism evidence="8 9">
    <name type="scientific">Sphingobacterium spiritivorum</name>
    <name type="common">Flavobacterium spiritivorum</name>
    <dbReference type="NCBI Taxonomy" id="258"/>
    <lineage>
        <taxon>Bacteria</taxon>
        <taxon>Pseudomonadati</taxon>
        <taxon>Bacteroidota</taxon>
        <taxon>Sphingobacteriia</taxon>
        <taxon>Sphingobacteriales</taxon>
        <taxon>Sphingobacteriaceae</taxon>
        <taxon>Sphingobacterium</taxon>
    </lineage>
</organism>
<dbReference type="PANTHER" id="PTHR12147:SF56">
    <property type="entry name" value="AMINOPEPTIDASE YDR415C-RELATED"/>
    <property type="match status" value="1"/>
</dbReference>
<keyword evidence="6" id="KW-0862">Zinc</keyword>
<dbReference type="EMBL" id="UGYW01000002">
    <property type="protein sequence ID" value="SUJ22048.1"/>
    <property type="molecule type" value="Genomic_DNA"/>
</dbReference>
<dbReference type="Gene3D" id="3.50.30.30">
    <property type="match status" value="1"/>
</dbReference>
<feature type="domain" description="Peptidase M28" evidence="7">
    <location>
        <begin position="307"/>
        <end position="511"/>
    </location>
</feature>
<keyword evidence="3" id="KW-0479">Metal-binding</keyword>
<evidence type="ECO:0000313" key="8">
    <source>
        <dbReference type="EMBL" id="SUJ22048.1"/>
    </source>
</evidence>
<dbReference type="PANTHER" id="PTHR12147">
    <property type="entry name" value="METALLOPEPTIDASE M28 FAMILY MEMBER"/>
    <property type="match status" value="1"/>
</dbReference>
<dbReference type="GO" id="GO:0004177">
    <property type="term" value="F:aminopeptidase activity"/>
    <property type="evidence" value="ECO:0007669"/>
    <property type="project" value="UniProtKB-KW"/>
</dbReference>
<dbReference type="Gene3D" id="3.40.630.10">
    <property type="entry name" value="Zn peptidases"/>
    <property type="match status" value="2"/>
</dbReference>
<evidence type="ECO:0000256" key="1">
    <source>
        <dbReference type="ARBA" id="ARBA00022438"/>
    </source>
</evidence>
<dbReference type="Proteomes" id="UP000254893">
    <property type="component" value="Unassembled WGS sequence"/>
</dbReference>
<name>A0A380CMK3_SPHSI</name>
<evidence type="ECO:0000256" key="5">
    <source>
        <dbReference type="ARBA" id="ARBA00022801"/>
    </source>
</evidence>
<proteinExistence type="predicted"/>
<evidence type="ECO:0000256" key="3">
    <source>
        <dbReference type="ARBA" id="ARBA00022723"/>
    </source>
</evidence>
<evidence type="ECO:0000313" key="9">
    <source>
        <dbReference type="Proteomes" id="UP000254893"/>
    </source>
</evidence>
<protein>
    <submittedName>
        <fullName evidence="8">Bacterial leucyl aminopeptidase</fullName>
        <ecNumber evidence="8">3.4.11.10</ecNumber>
    </submittedName>
</protein>
<keyword evidence="1 8" id="KW-0031">Aminopeptidase</keyword>
<keyword evidence="5 8" id="KW-0378">Hydrolase</keyword>
<dbReference type="SUPFAM" id="SSF52025">
    <property type="entry name" value="PA domain"/>
    <property type="match status" value="1"/>
</dbReference>
<sequence length="552" mass="60591">MKRTGFLLLFSAVLLFSCKNKESENKSVHDTSGLDSVALNAISESSYKKYVEELSSDRFMGRKPFTKGDTLAVNYIREQFEQLGLAPGNGDSYFQEVPMVEINSTAPAQLTFTGAKGSVTVKDLEDYVIGSRQLKEQIQLDQSKLVFAGFGIIAPEYDWNDYAGLDVKGKTVIVMVNDPGHYDKTLFKGDTMTYYGRWTYKYEEAARQGAAGVLLIHDKAAASYDWDVVKSSWSGSQLDLVSKDNGASNCLFEGWISAATTQKLLALSGSGQAILEKAKKPGFKPVDLGLTTSLTLKNKFRKSASNNVIARLEGTSRKDEVIIYSAHWDHLGIGEAIAGDSIYNGAIDNAAGVSALFEIAKAFKAAKIKPERTIVFMALTGEEQGLLGSAYYASHPVYPFKNTVANLNMDAFSPMGATKDVSIVGMGQSEVEDYAVRSAAKFGREVHDSGNPSSGGFFRSDHFSFVKKGVPAIFMGSGKQYLETDSALILKRTKALAGRYHNVTDQVDENWDFGGILADIRLFFDIGYTMSLENYFPKWKETSEFKNIGAKR</sequence>
<dbReference type="PROSITE" id="PS51257">
    <property type="entry name" value="PROKAR_LIPOPROTEIN"/>
    <property type="match status" value="1"/>
</dbReference>
<keyword evidence="4" id="KW-0732">Signal</keyword>
<dbReference type="EC" id="3.4.11.10" evidence="8"/>
<dbReference type="GO" id="GO:0006508">
    <property type="term" value="P:proteolysis"/>
    <property type="evidence" value="ECO:0007669"/>
    <property type="project" value="UniProtKB-KW"/>
</dbReference>
<dbReference type="InterPro" id="IPR045175">
    <property type="entry name" value="M28_fam"/>
</dbReference>
<reference evidence="8 9" key="1">
    <citation type="submission" date="2018-06" db="EMBL/GenBank/DDBJ databases">
        <authorList>
            <consortium name="Pathogen Informatics"/>
            <person name="Doyle S."/>
        </authorList>
    </citation>
    <scope>NUCLEOTIDE SEQUENCE [LARGE SCALE GENOMIC DNA]</scope>
    <source>
        <strain evidence="8 9">NCTC11388</strain>
    </source>
</reference>
<keyword evidence="2" id="KW-0645">Protease</keyword>
<dbReference type="Pfam" id="PF04389">
    <property type="entry name" value="Peptidase_M28"/>
    <property type="match status" value="1"/>
</dbReference>
<evidence type="ECO:0000256" key="4">
    <source>
        <dbReference type="ARBA" id="ARBA00022729"/>
    </source>
</evidence>
<dbReference type="AlphaFoldDB" id="A0A380CMK3"/>
<evidence type="ECO:0000259" key="7">
    <source>
        <dbReference type="Pfam" id="PF04389"/>
    </source>
</evidence>
<dbReference type="InterPro" id="IPR007484">
    <property type="entry name" value="Peptidase_M28"/>
</dbReference>
<dbReference type="GO" id="GO:0008235">
    <property type="term" value="F:metalloexopeptidase activity"/>
    <property type="evidence" value="ECO:0007669"/>
    <property type="project" value="InterPro"/>
</dbReference>
<dbReference type="InterPro" id="IPR046450">
    <property type="entry name" value="PA_dom_sf"/>
</dbReference>
<evidence type="ECO:0000256" key="6">
    <source>
        <dbReference type="ARBA" id="ARBA00022833"/>
    </source>
</evidence>